<keyword evidence="1" id="KW-0647">Proteasome</keyword>
<accession>A0A0E9NNW7</accession>
<comment type="subunit">
    <text evidence="3">The 26S proteasome is composed of a core protease, known as the 20S proteasome, capped at one or both ends by the 19S regulatory complex (RC). The RC is composed of at least 18 different subunits in two subcomplexes, the base and the lid, which form the portions proximal and distal to the 20S proteolytic core, respectively. Component of the lid subcomplex of the 19S RC.</text>
</comment>
<dbReference type="PANTHER" id="PTHR14145:SF1">
    <property type="entry name" value="26S PROTEASOME NON-ATPASE REGULATORY SUBUNIT 6"/>
    <property type="match status" value="1"/>
</dbReference>
<gene>
    <name evidence="6" type="ORF">G7K_5628-t1</name>
</gene>
<dbReference type="InterPro" id="IPR045135">
    <property type="entry name" value="Rpn7_N"/>
</dbReference>
<reference evidence="6 7" key="1">
    <citation type="journal article" date="2011" name="J. Gen. Appl. Microbiol.">
        <title>Draft genome sequencing of the enigmatic yeast Saitoella complicata.</title>
        <authorList>
            <person name="Nishida H."/>
            <person name="Hamamoto M."/>
            <person name="Sugiyama J."/>
        </authorList>
    </citation>
    <scope>NUCLEOTIDE SEQUENCE [LARGE SCALE GENOMIC DNA]</scope>
    <source>
        <strain evidence="6 7">NRRL Y-17804</strain>
    </source>
</reference>
<dbReference type="Proteomes" id="UP000033140">
    <property type="component" value="Unassembled WGS sequence"/>
</dbReference>
<dbReference type="FunFam" id="1.25.40.570:FF:000005">
    <property type="entry name" value="26S proteasome regulatory subunit N7"/>
    <property type="match status" value="1"/>
</dbReference>
<dbReference type="Gene3D" id="1.25.40.570">
    <property type="match status" value="1"/>
</dbReference>
<protein>
    <recommendedName>
        <fullName evidence="5">PCI domain-containing protein</fullName>
    </recommendedName>
</protein>
<feature type="domain" description="PCI" evidence="5">
    <location>
        <begin position="221"/>
        <end position="390"/>
    </location>
</feature>
<dbReference type="SUPFAM" id="SSF46785">
    <property type="entry name" value="Winged helix' DNA-binding domain"/>
    <property type="match status" value="1"/>
</dbReference>
<evidence type="ECO:0000313" key="6">
    <source>
        <dbReference type="EMBL" id="GAO51529.1"/>
    </source>
</evidence>
<evidence type="ECO:0000313" key="7">
    <source>
        <dbReference type="Proteomes" id="UP000033140"/>
    </source>
</evidence>
<reference evidence="6 7" key="3">
    <citation type="journal article" date="2015" name="Genome Announc.">
        <title>Draft Genome Sequence of the Archiascomycetous Yeast Saitoella complicata.</title>
        <authorList>
            <person name="Yamauchi K."/>
            <person name="Kondo S."/>
            <person name="Hamamoto M."/>
            <person name="Takahashi Y."/>
            <person name="Ogura Y."/>
            <person name="Hayashi T."/>
            <person name="Nishida H."/>
        </authorList>
    </citation>
    <scope>NUCLEOTIDE SEQUENCE [LARGE SCALE GENOMIC DNA]</scope>
    <source>
        <strain evidence="6 7">NRRL Y-17804</strain>
    </source>
</reference>
<evidence type="ECO:0000256" key="4">
    <source>
        <dbReference type="SAM" id="Coils"/>
    </source>
</evidence>
<comment type="caution">
    <text evidence="6">The sequence shown here is derived from an EMBL/GenBank/DDBJ whole genome shotgun (WGS) entry which is preliminary data.</text>
</comment>
<comment type="function">
    <text evidence="2">Component of the 19S cap proteasome complex which acts as a regulatory subunit of the 26S proteasome, involved in the ATP-dependent degradation of ubiquitinated proteins.</text>
</comment>
<dbReference type="GO" id="GO:0043161">
    <property type="term" value="P:proteasome-mediated ubiquitin-dependent protein catabolic process"/>
    <property type="evidence" value="ECO:0007669"/>
    <property type="project" value="TreeGrafter"/>
</dbReference>
<reference evidence="6 7" key="2">
    <citation type="journal article" date="2014" name="J. Gen. Appl. Microbiol.">
        <title>The early diverging ascomycetous budding yeast Saitoella complicata has three histone deacetylases belonging to the Clr6, Hos2, and Rpd3 lineages.</title>
        <authorList>
            <person name="Nishida H."/>
            <person name="Matsumoto T."/>
            <person name="Kondo S."/>
            <person name="Hamamoto M."/>
            <person name="Yoshikawa H."/>
        </authorList>
    </citation>
    <scope>NUCLEOTIDE SEQUENCE [LARGE SCALE GENOMIC DNA]</scope>
    <source>
        <strain evidence="6 7">NRRL Y-17804</strain>
    </source>
</reference>
<evidence type="ECO:0000256" key="1">
    <source>
        <dbReference type="ARBA" id="ARBA00022942"/>
    </source>
</evidence>
<dbReference type="Pfam" id="PF21154">
    <property type="entry name" value="RPN7_PSMD6_C"/>
    <property type="match status" value="1"/>
</dbReference>
<organism evidence="6 7">
    <name type="scientific">Saitoella complicata (strain BCRC 22490 / CBS 7301 / JCM 7358 / NBRC 10748 / NRRL Y-17804)</name>
    <dbReference type="NCBI Taxonomy" id="698492"/>
    <lineage>
        <taxon>Eukaryota</taxon>
        <taxon>Fungi</taxon>
        <taxon>Dikarya</taxon>
        <taxon>Ascomycota</taxon>
        <taxon>Taphrinomycotina</taxon>
        <taxon>Taphrinomycotina incertae sedis</taxon>
        <taxon>Saitoella</taxon>
    </lineage>
</organism>
<proteinExistence type="predicted"/>
<dbReference type="PROSITE" id="PS50250">
    <property type="entry name" value="PCI"/>
    <property type="match status" value="1"/>
</dbReference>
<keyword evidence="4" id="KW-0175">Coiled coil</keyword>
<dbReference type="GO" id="GO:0008541">
    <property type="term" value="C:proteasome regulatory particle, lid subcomplex"/>
    <property type="evidence" value="ECO:0007669"/>
    <property type="project" value="UniProtKB-ARBA"/>
</dbReference>
<keyword evidence="7" id="KW-1185">Reference proteome</keyword>
<dbReference type="InterPro" id="IPR036390">
    <property type="entry name" value="WH_DNA-bd_sf"/>
</dbReference>
<dbReference type="STRING" id="698492.A0A0E9NNW7"/>
<dbReference type="InterPro" id="IPR049549">
    <property type="entry name" value="RPN7_PSMD6_C"/>
</dbReference>
<sequence>MTTRTAVCTKAIHQIIPPSKTATNTNMATDNDVAPPQYPSLALAQQLFVLREPSLQHLHAETLPVLLDKINELSAYPLYAELKSLIGSEWKQSVYDEMKSKAEAEEKLLDDDAEKAKEQEAEGEEDLRKIEFKRINLVTRIHDFERSRTLVDAILAAPTTSIPTKLDFSFTHLRQALFVADVALTASTIESTRTLIDQGGDWDRRNKLKAYEGLFLLSQRQYAQAANLLLDCATTFTSTELCTYEEIVAWAVVAAVVSLPRTELKTRVIDSPEVLAVLPPTHALVTLTQSLYICDYASFFRALAEAEQSVLLTTRYTRPHARWYVRELRRRSYAQLLESYRSVSLSHMAAAFGVSTSYIDADLARFIVGGGLAATIDRVGGTVETKRLDEKNGVYTKLIKVGDGVLNKLQRYGAVVEGVE</sequence>
<dbReference type="PANTHER" id="PTHR14145">
    <property type="entry name" value="26S PROTESOME SUBUNIT 6"/>
    <property type="match status" value="1"/>
</dbReference>
<dbReference type="AlphaFoldDB" id="A0A0E9NNW7"/>
<evidence type="ECO:0000256" key="2">
    <source>
        <dbReference type="ARBA" id="ARBA00093435"/>
    </source>
</evidence>
<evidence type="ECO:0000259" key="5">
    <source>
        <dbReference type="PROSITE" id="PS50250"/>
    </source>
</evidence>
<dbReference type="SMART" id="SM00088">
    <property type="entry name" value="PINT"/>
    <property type="match status" value="1"/>
</dbReference>
<dbReference type="InterPro" id="IPR019585">
    <property type="entry name" value="Rpn7/CSN1"/>
</dbReference>
<feature type="coiled-coil region" evidence="4">
    <location>
        <begin position="95"/>
        <end position="133"/>
    </location>
</feature>
<dbReference type="EMBL" id="BACD03000047">
    <property type="protein sequence ID" value="GAO51529.1"/>
    <property type="molecule type" value="Genomic_DNA"/>
</dbReference>
<dbReference type="Pfam" id="PF01399">
    <property type="entry name" value="PCI"/>
    <property type="match status" value="1"/>
</dbReference>
<dbReference type="Pfam" id="PF10602">
    <property type="entry name" value="RPN7"/>
    <property type="match status" value="1"/>
</dbReference>
<name>A0A0E9NNW7_SAICN</name>
<dbReference type="InterPro" id="IPR000717">
    <property type="entry name" value="PCI_dom"/>
</dbReference>
<evidence type="ECO:0000256" key="3">
    <source>
        <dbReference type="ARBA" id="ARBA00093502"/>
    </source>
</evidence>